<evidence type="ECO:0000256" key="6">
    <source>
        <dbReference type="SAM" id="MobiDB-lite"/>
    </source>
</evidence>
<dbReference type="GO" id="GO:0003677">
    <property type="term" value="F:DNA binding"/>
    <property type="evidence" value="ECO:0007669"/>
    <property type="project" value="UniProtKB-KW"/>
</dbReference>
<feature type="region of interest" description="Disordered" evidence="6">
    <location>
        <begin position="521"/>
        <end position="541"/>
    </location>
</feature>
<dbReference type="SUPFAM" id="SSF101936">
    <property type="entry name" value="DNA-binding pseudobarrel domain"/>
    <property type="match status" value="1"/>
</dbReference>
<dbReference type="GO" id="GO:0005634">
    <property type="term" value="C:nucleus"/>
    <property type="evidence" value="ECO:0007669"/>
    <property type="project" value="UniProtKB-SubCell"/>
</dbReference>
<evidence type="ECO:0008006" key="10">
    <source>
        <dbReference type="Google" id="ProtNLM"/>
    </source>
</evidence>
<evidence type="ECO:0000256" key="3">
    <source>
        <dbReference type="ARBA" id="ARBA00023125"/>
    </source>
</evidence>
<organism evidence="8 9">
    <name type="scientific">Heracleum sosnowskyi</name>
    <dbReference type="NCBI Taxonomy" id="360622"/>
    <lineage>
        <taxon>Eukaryota</taxon>
        <taxon>Viridiplantae</taxon>
        <taxon>Streptophyta</taxon>
        <taxon>Embryophyta</taxon>
        <taxon>Tracheophyta</taxon>
        <taxon>Spermatophyta</taxon>
        <taxon>Magnoliopsida</taxon>
        <taxon>eudicotyledons</taxon>
        <taxon>Gunneridae</taxon>
        <taxon>Pentapetalae</taxon>
        <taxon>asterids</taxon>
        <taxon>campanulids</taxon>
        <taxon>Apiales</taxon>
        <taxon>Apiaceae</taxon>
        <taxon>Apioideae</taxon>
        <taxon>apioid superclade</taxon>
        <taxon>Tordylieae</taxon>
        <taxon>Tordyliinae</taxon>
        <taxon>Heracleum</taxon>
    </lineage>
</organism>
<reference evidence="8" key="2">
    <citation type="submission" date="2023-05" db="EMBL/GenBank/DDBJ databases">
        <authorList>
            <person name="Schelkunov M.I."/>
        </authorList>
    </citation>
    <scope>NUCLEOTIDE SEQUENCE</scope>
    <source>
        <strain evidence="8">Hsosn_3</strain>
        <tissue evidence="8">Leaf</tissue>
    </source>
</reference>
<evidence type="ECO:0000256" key="2">
    <source>
        <dbReference type="ARBA" id="ARBA00023015"/>
    </source>
</evidence>
<reference evidence="8" key="1">
    <citation type="submission" date="2023-02" db="EMBL/GenBank/DDBJ databases">
        <title>Genome of toxic invasive species Heracleum sosnowskyi carries increased number of genes despite the absence of recent whole-genome duplications.</title>
        <authorList>
            <person name="Schelkunov M."/>
            <person name="Shtratnikova V."/>
            <person name="Makarenko M."/>
            <person name="Klepikova A."/>
            <person name="Omelchenko D."/>
            <person name="Novikova G."/>
            <person name="Obukhova E."/>
            <person name="Bogdanov V."/>
            <person name="Penin A."/>
            <person name="Logacheva M."/>
        </authorList>
    </citation>
    <scope>NUCLEOTIDE SEQUENCE</scope>
    <source>
        <strain evidence="8">Hsosn_3</strain>
        <tissue evidence="8">Leaf</tissue>
    </source>
</reference>
<protein>
    <recommendedName>
        <fullName evidence="10">TF-B3 domain-containing protein</fullName>
    </recommendedName>
</protein>
<keyword evidence="2" id="KW-0805">Transcription regulation</keyword>
<comment type="subcellular location">
    <subcellularLocation>
        <location evidence="1">Nucleus</location>
    </subcellularLocation>
</comment>
<keyword evidence="7" id="KW-0732">Signal</keyword>
<feature type="signal peptide" evidence="7">
    <location>
        <begin position="1"/>
        <end position="31"/>
    </location>
</feature>
<dbReference type="InterPro" id="IPR015300">
    <property type="entry name" value="DNA-bd_pseudobarrel_sf"/>
</dbReference>
<name>A0AAD8HHJ8_9APIA</name>
<dbReference type="AlphaFoldDB" id="A0AAD8HHJ8"/>
<evidence type="ECO:0000256" key="4">
    <source>
        <dbReference type="ARBA" id="ARBA00023163"/>
    </source>
</evidence>
<proteinExistence type="predicted"/>
<dbReference type="Gene3D" id="2.40.330.10">
    <property type="entry name" value="DNA-binding pseudobarrel domain"/>
    <property type="match status" value="1"/>
</dbReference>
<keyword evidence="5" id="KW-0539">Nucleus</keyword>
<dbReference type="Proteomes" id="UP001237642">
    <property type="component" value="Unassembled WGS sequence"/>
</dbReference>
<accession>A0AAD8HHJ8</accession>
<evidence type="ECO:0000256" key="1">
    <source>
        <dbReference type="ARBA" id="ARBA00004123"/>
    </source>
</evidence>
<evidence type="ECO:0000256" key="7">
    <source>
        <dbReference type="SAM" id="SignalP"/>
    </source>
</evidence>
<keyword evidence="3" id="KW-0238">DNA-binding</keyword>
<comment type="caution">
    <text evidence="8">The sequence shown here is derived from an EMBL/GenBank/DDBJ whole genome shotgun (WGS) entry which is preliminary data.</text>
</comment>
<dbReference type="EMBL" id="JAUIZM010000009">
    <property type="protein sequence ID" value="KAK1367356.1"/>
    <property type="molecule type" value="Genomic_DNA"/>
</dbReference>
<keyword evidence="4" id="KW-0804">Transcription</keyword>
<keyword evidence="9" id="KW-1185">Reference proteome</keyword>
<sequence length="575" mass="64962">MARKSVSVFSNNFLLTFFCIALILNTGLVSAQQSPWVMDVGPCSKYGGPQGCLQHCTSLKYSLGGNCKPVGSGSDCLCKQDNDHVQHSSNANQCETKNKVNIVVLEDFKKGSIMHKDNICSCVTLKVEGDVEFRAKYDKESGRLHELDNFISKLNIEWFNPVILTHFGGSHFFLKVFMISGIGISLSSKCGDFLYDMNRLSLSKIRNVIEGSLTWEEKLRFDHMSLAISRFNLYSYSVKPIIITIEESHVCSESISMVGNEGFNNMIKHSTNENLFGVMLGQIEFCCKITYNDGHIVFGRGWKNFVEGSGIEIGDVLFLQPDMEIFKIRACLVSYLETNQIRSVKEDLPEFSFLSIANMHSVEKGIIGVPGFLNFFVGHLIDEENRCILPDGVTVEMTYVRDENCFHGFKGYFQQSAIEEEDFFVLYYRGKAEWFLELIRSNGIGILNSQNILSEMEFGMTRKTYELRSMYRTVLNTDSHALHGTEDNKECFVGSKFSSCPAMFEDMRSNAETSTKNQVNIPLDVAGGNNASPNSVEENREEDADYFEFRETLTSTHVDRNSHGVRKMQELLLDS</sequence>
<evidence type="ECO:0000313" key="8">
    <source>
        <dbReference type="EMBL" id="KAK1367356.1"/>
    </source>
</evidence>
<evidence type="ECO:0000313" key="9">
    <source>
        <dbReference type="Proteomes" id="UP001237642"/>
    </source>
</evidence>
<evidence type="ECO:0000256" key="5">
    <source>
        <dbReference type="ARBA" id="ARBA00023242"/>
    </source>
</evidence>
<gene>
    <name evidence="8" type="ORF">POM88_042917</name>
</gene>
<feature type="chain" id="PRO_5041938914" description="TF-B3 domain-containing protein" evidence="7">
    <location>
        <begin position="32"/>
        <end position="575"/>
    </location>
</feature>